<keyword evidence="2" id="KW-1185">Reference proteome</keyword>
<dbReference type="AlphaFoldDB" id="A0AAD1XGD4"/>
<evidence type="ECO:0000313" key="2">
    <source>
        <dbReference type="Proteomes" id="UP001295684"/>
    </source>
</evidence>
<evidence type="ECO:0000313" key="1">
    <source>
        <dbReference type="EMBL" id="CAI2371698.1"/>
    </source>
</evidence>
<organism evidence="1 2">
    <name type="scientific">Euplotes crassus</name>
    <dbReference type="NCBI Taxonomy" id="5936"/>
    <lineage>
        <taxon>Eukaryota</taxon>
        <taxon>Sar</taxon>
        <taxon>Alveolata</taxon>
        <taxon>Ciliophora</taxon>
        <taxon>Intramacronucleata</taxon>
        <taxon>Spirotrichea</taxon>
        <taxon>Hypotrichia</taxon>
        <taxon>Euplotida</taxon>
        <taxon>Euplotidae</taxon>
        <taxon>Moneuplotes</taxon>
    </lineage>
</organism>
<proteinExistence type="predicted"/>
<protein>
    <submittedName>
        <fullName evidence="1">Uncharacterized protein</fullName>
    </submittedName>
</protein>
<dbReference type="EMBL" id="CAMPGE010012945">
    <property type="protein sequence ID" value="CAI2371698.1"/>
    <property type="molecule type" value="Genomic_DNA"/>
</dbReference>
<name>A0AAD1XGD4_EUPCR</name>
<sequence>MSELINYALNSQSKAMNELKQNRCIRFNLQNPALNYKGAHQDWVSELKSFWLNLCGLVEAKEFENNCKYV</sequence>
<gene>
    <name evidence="1" type="ORF">ECRASSUSDP1_LOCUS13023</name>
</gene>
<accession>A0AAD1XGD4</accession>
<dbReference type="Proteomes" id="UP001295684">
    <property type="component" value="Unassembled WGS sequence"/>
</dbReference>
<reference evidence="1" key="1">
    <citation type="submission" date="2023-07" db="EMBL/GenBank/DDBJ databases">
        <authorList>
            <consortium name="AG Swart"/>
            <person name="Singh M."/>
            <person name="Singh A."/>
            <person name="Seah K."/>
            <person name="Emmerich C."/>
        </authorList>
    </citation>
    <scope>NUCLEOTIDE SEQUENCE</scope>
    <source>
        <strain evidence="1">DP1</strain>
    </source>
</reference>
<comment type="caution">
    <text evidence="1">The sequence shown here is derived from an EMBL/GenBank/DDBJ whole genome shotgun (WGS) entry which is preliminary data.</text>
</comment>